<dbReference type="InterPro" id="IPR050051">
    <property type="entry name" value="EccE_dom"/>
</dbReference>
<evidence type="ECO:0000259" key="8">
    <source>
        <dbReference type="Pfam" id="PF11203"/>
    </source>
</evidence>
<organism evidence="9 10">
    <name type="scientific">Mycobacterium malmoense</name>
    <dbReference type="NCBI Taxonomy" id="1780"/>
    <lineage>
        <taxon>Bacteria</taxon>
        <taxon>Bacillati</taxon>
        <taxon>Actinomycetota</taxon>
        <taxon>Actinomycetes</taxon>
        <taxon>Mycobacteriales</taxon>
        <taxon>Mycobacteriaceae</taxon>
        <taxon>Mycobacterium</taxon>
    </lineage>
</organism>
<dbReference type="RefSeq" id="WP_083010614.1">
    <property type="nucleotide sequence ID" value="NZ_CP060015.1"/>
</dbReference>
<proteinExistence type="inferred from homology"/>
<keyword evidence="10" id="KW-1185">Reference proteome</keyword>
<evidence type="ECO:0000313" key="9">
    <source>
        <dbReference type="EMBL" id="ORA82347.1"/>
    </source>
</evidence>
<protein>
    <submittedName>
        <fullName evidence="9">Type VII secretion protein EccE</fullName>
    </submittedName>
</protein>
<gene>
    <name evidence="9" type="ORF">BST29_11585</name>
</gene>
<dbReference type="EMBL" id="MVHV01000010">
    <property type="protein sequence ID" value="ORA82347.1"/>
    <property type="molecule type" value="Genomic_DNA"/>
</dbReference>
<comment type="caution">
    <text evidence="9">The sequence shown here is derived from an EMBL/GenBank/DDBJ whole genome shotgun (WGS) entry which is preliminary data.</text>
</comment>
<dbReference type="NCBIfam" id="TIGR03923">
    <property type="entry name" value="T7SS_EccE"/>
    <property type="match status" value="1"/>
</dbReference>
<evidence type="ECO:0000256" key="4">
    <source>
        <dbReference type="ARBA" id="ARBA00022692"/>
    </source>
</evidence>
<keyword evidence="5 7" id="KW-1133">Transmembrane helix</keyword>
<keyword evidence="6 7" id="KW-0472">Membrane</keyword>
<dbReference type="Pfam" id="PF11203">
    <property type="entry name" value="EccE"/>
    <property type="match status" value="1"/>
</dbReference>
<sequence>MSLHRSIPIPGSGRITLALLAIVPAVMAYPWRSPRDYWLLGIAAAVVIVLFGRWRGLYFTTILRRRWALAGRTVNPTGASAPEPGSAGRATVLLRVGPPVGDSDVLPLPLIAGYLDRYGVRADKIRITSRDNPSDVSRRETWIGLTLSAEDNLAALQARSSRIPLHETAQVAARRLADHLREIGWEVSTVAPDDVPRLLAPNARETWRGVRQGTSDYLAAYQVRVEDGFPETLDAVLSHPARETYTALEIAGDGTHNTVAAACAFLTESPVAAALSGLTPQRGNHGPALAALDLLSTQRLDGHTDEPAGLLARLAWPTPVAGAHRAPLAETART</sequence>
<name>A0ABX3ST17_MYCMA</name>
<comment type="subcellular location">
    <subcellularLocation>
        <location evidence="1">Cell membrane</location>
    </subcellularLocation>
</comment>
<evidence type="ECO:0000256" key="5">
    <source>
        <dbReference type="ARBA" id="ARBA00022989"/>
    </source>
</evidence>
<evidence type="ECO:0000256" key="3">
    <source>
        <dbReference type="ARBA" id="ARBA00022475"/>
    </source>
</evidence>
<accession>A0ABX3ST17</accession>
<feature type="transmembrane region" description="Helical" evidence="7">
    <location>
        <begin position="12"/>
        <end position="31"/>
    </location>
</feature>
<evidence type="ECO:0000313" key="10">
    <source>
        <dbReference type="Proteomes" id="UP000243140"/>
    </source>
</evidence>
<keyword evidence="4 7" id="KW-0812">Transmembrane</keyword>
<dbReference type="InterPro" id="IPR021368">
    <property type="entry name" value="T7SS_EccE"/>
</dbReference>
<dbReference type="Proteomes" id="UP000243140">
    <property type="component" value="Unassembled WGS sequence"/>
</dbReference>
<evidence type="ECO:0000256" key="6">
    <source>
        <dbReference type="ARBA" id="ARBA00023136"/>
    </source>
</evidence>
<evidence type="ECO:0000256" key="7">
    <source>
        <dbReference type="SAM" id="Phobius"/>
    </source>
</evidence>
<feature type="transmembrane region" description="Helical" evidence="7">
    <location>
        <begin position="37"/>
        <end position="56"/>
    </location>
</feature>
<comment type="similarity">
    <text evidence="2">Belongs to the EccE family.</text>
</comment>
<keyword evidence="3" id="KW-1003">Cell membrane</keyword>
<evidence type="ECO:0000256" key="2">
    <source>
        <dbReference type="ARBA" id="ARBA00007759"/>
    </source>
</evidence>
<reference evidence="9 10" key="1">
    <citation type="submission" date="2017-02" db="EMBL/GenBank/DDBJ databases">
        <title>The new phylogeny of genus Mycobacterium.</title>
        <authorList>
            <person name="Tortoli E."/>
            <person name="Trovato A."/>
            <person name="Cirillo D.M."/>
        </authorList>
    </citation>
    <scope>NUCLEOTIDE SEQUENCE [LARGE SCALE GENOMIC DNA]</scope>
    <source>
        <strain evidence="9 10">IP1130001</strain>
    </source>
</reference>
<evidence type="ECO:0000256" key="1">
    <source>
        <dbReference type="ARBA" id="ARBA00004236"/>
    </source>
</evidence>
<feature type="domain" description="Type VII secretion system protein EccE" evidence="8">
    <location>
        <begin position="137"/>
        <end position="223"/>
    </location>
</feature>